<gene>
    <name evidence="1" type="ORF">NB231_02428</name>
</gene>
<sequence>MLLRPWVGQANDDGANKPVDFQSIRLGLHAPGETDAVMRTWAMLIPGPSEAKQMIVRRGGCKSEPLMHGGNKELGKGLVEKIKKDLGLK</sequence>
<keyword evidence="2" id="KW-1185">Reference proteome</keyword>
<dbReference type="AlphaFoldDB" id="A4BRL5"/>
<comment type="caution">
    <text evidence="1">The sequence shown here is derived from an EMBL/GenBank/DDBJ whole genome shotgun (WGS) entry which is preliminary data.</text>
</comment>
<organism evidence="1 2">
    <name type="scientific">Nitrococcus mobilis Nb-231</name>
    <dbReference type="NCBI Taxonomy" id="314278"/>
    <lineage>
        <taxon>Bacteria</taxon>
        <taxon>Pseudomonadati</taxon>
        <taxon>Pseudomonadota</taxon>
        <taxon>Gammaproteobacteria</taxon>
        <taxon>Chromatiales</taxon>
        <taxon>Ectothiorhodospiraceae</taxon>
        <taxon>Nitrococcus</taxon>
    </lineage>
</organism>
<dbReference type="EMBL" id="AAOF01000007">
    <property type="protein sequence ID" value="EAR21586.1"/>
    <property type="molecule type" value="Genomic_DNA"/>
</dbReference>
<name>A4BRL5_9GAMM</name>
<dbReference type="HOGENOM" id="CLU_2451617_0_0_6"/>
<dbReference type="Proteomes" id="UP000003374">
    <property type="component" value="Unassembled WGS sequence"/>
</dbReference>
<dbReference type="STRING" id="314278.NB231_02428"/>
<evidence type="ECO:0000313" key="1">
    <source>
        <dbReference type="EMBL" id="EAR21586.1"/>
    </source>
</evidence>
<reference evidence="1 2" key="1">
    <citation type="submission" date="2006-02" db="EMBL/GenBank/DDBJ databases">
        <authorList>
            <person name="Waterbury J."/>
            <person name="Ferriera S."/>
            <person name="Johnson J."/>
            <person name="Kravitz S."/>
            <person name="Halpern A."/>
            <person name="Remington K."/>
            <person name="Beeson K."/>
            <person name="Tran B."/>
            <person name="Rogers Y.-H."/>
            <person name="Friedman R."/>
            <person name="Venter J.C."/>
        </authorList>
    </citation>
    <scope>NUCLEOTIDE SEQUENCE [LARGE SCALE GENOMIC DNA]</scope>
    <source>
        <strain evidence="1 2">Nb-231</strain>
    </source>
</reference>
<protein>
    <submittedName>
        <fullName evidence="1">Uncharacterized protein</fullName>
    </submittedName>
</protein>
<accession>A4BRL5</accession>
<evidence type="ECO:0000313" key="2">
    <source>
        <dbReference type="Proteomes" id="UP000003374"/>
    </source>
</evidence>
<proteinExistence type="predicted"/>